<feature type="domain" description="Competence protein CoiA-like N-terminal" evidence="1">
    <location>
        <begin position="29"/>
        <end position="58"/>
    </location>
</feature>
<proteinExistence type="predicted"/>
<organism evidence="2 3">
    <name type="scientific">Roseateles albus</name>
    <dbReference type="NCBI Taxonomy" id="2987525"/>
    <lineage>
        <taxon>Bacteria</taxon>
        <taxon>Pseudomonadati</taxon>
        <taxon>Pseudomonadota</taxon>
        <taxon>Betaproteobacteria</taxon>
        <taxon>Burkholderiales</taxon>
        <taxon>Sphaerotilaceae</taxon>
        <taxon>Roseateles</taxon>
    </lineage>
</organism>
<accession>A0ABT5KE12</accession>
<comment type="caution">
    <text evidence="2">The sequence shown here is derived from an EMBL/GenBank/DDBJ whole genome shotgun (WGS) entry which is preliminary data.</text>
</comment>
<reference evidence="2 3" key="1">
    <citation type="submission" date="2022-10" db="EMBL/GenBank/DDBJ databases">
        <title>Paucibacter sp. hw1 Genome sequencing.</title>
        <authorList>
            <person name="Park S."/>
        </authorList>
    </citation>
    <scope>NUCLEOTIDE SEQUENCE [LARGE SCALE GENOMIC DNA]</scope>
    <source>
        <strain evidence="3">hw1</strain>
    </source>
</reference>
<evidence type="ECO:0000313" key="3">
    <source>
        <dbReference type="Proteomes" id="UP001221189"/>
    </source>
</evidence>
<dbReference type="InterPro" id="IPR057253">
    <property type="entry name" value="CoiA-like_N"/>
</dbReference>
<evidence type="ECO:0000313" key="2">
    <source>
        <dbReference type="EMBL" id="MDC8771769.1"/>
    </source>
</evidence>
<sequence length="476" mass="53260">MRHIPFGLQLDGRLVDVRETPRGIACGCVCPGCGAPLVAKKGEVNVNHFAHLLGADCATGPETSLHMAAKQIVADKLWIQLPGLPIEAVRIDPVFGTFTAHRVFHEPKRWLFDSVAIEKSVQDVRPDVLGYIASAVVAVEIRVTHAVGVDKRAYLSHVGLPCIEVNLSKSVGRIFTFEELERYVIHEVENKTWLFHPQRAAWEAELLVGFEVWRAGKLIGLSGRKMGPAVKDAEQLANERYKALPSAEKWRRLEDELGISRSRFPSYLRVTLREGEGAVWAENDLWQGALFAQFILNKRAGSCLPSQQAICRWLTERFGARSGWFEGLRAAVNAYVRYLRACGFLFWNDGGFFVAHGKLQIRPREPRFVKVATVTAAEESTLHIQWLSRWPDTERLLRWAGELGKNAPEPFECELLVHWLLGLTAPASHVAVCEALEGAGGDPQDLDDVLCWLGVVMQSKRYFSVGQPAPWLCTQR</sequence>
<dbReference type="EMBL" id="JAQQXT010000004">
    <property type="protein sequence ID" value="MDC8771769.1"/>
    <property type="molecule type" value="Genomic_DNA"/>
</dbReference>
<dbReference type="Pfam" id="PF25164">
    <property type="entry name" value="CoiA_N"/>
    <property type="match status" value="1"/>
</dbReference>
<gene>
    <name evidence="2" type="ORF">PRZ03_09335</name>
</gene>
<dbReference type="RefSeq" id="WP_273600053.1">
    <property type="nucleotide sequence ID" value="NZ_JAQQXT010000004.1"/>
</dbReference>
<name>A0ABT5KE12_9BURK</name>
<evidence type="ECO:0000259" key="1">
    <source>
        <dbReference type="Pfam" id="PF25164"/>
    </source>
</evidence>
<dbReference type="Proteomes" id="UP001221189">
    <property type="component" value="Unassembled WGS sequence"/>
</dbReference>
<keyword evidence="3" id="KW-1185">Reference proteome</keyword>
<protein>
    <submittedName>
        <fullName evidence="2">Competence protein CoiA family protein</fullName>
    </submittedName>
</protein>